<keyword evidence="4 10" id="KW-0863">Zinc-finger</keyword>
<feature type="domain" description="ZAD" evidence="14">
    <location>
        <begin position="11"/>
        <end position="96"/>
    </location>
</feature>
<evidence type="ECO:0000256" key="12">
    <source>
        <dbReference type="SAM" id="MobiDB-lite"/>
    </source>
</evidence>
<dbReference type="Gene3D" id="3.30.160.60">
    <property type="entry name" value="Classic Zinc Finger"/>
    <property type="match status" value="7"/>
</dbReference>
<comment type="subcellular location">
    <subcellularLocation>
        <location evidence="1">Nucleus</location>
    </subcellularLocation>
</comment>
<dbReference type="SUPFAM" id="SSF57716">
    <property type="entry name" value="Glucocorticoid receptor-like (DNA-binding domain)"/>
    <property type="match status" value="1"/>
</dbReference>
<dbReference type="InterPro" id="IPR036236">
    <property type="entry name" value="Znf_C2H2_sf"/>
</dbReference>
<evidence type="ECO:0000256" key="5">
    <source>
        <dbReference type="ARBA" id="ARBA00022833"/>
    </source>
</evidence>
<evidence type="ECO:0000256" key="11">
    <source>
        <dbReference type="PROSITE-ProRule" id="PRU01263"/>
    </source>
</evidence>
<dbReference type="GO" id="GO:0005634">
    <property type="term" value="C:nucleus"/>
    <property type="evidence" value="ECO:0007669"/>
    <property type="project" value="UniProtKB-SubCell"/>
</dbReference>
<dbReference type="SUPFAM" id="SSF57667">
    <property type="entry name" value="beta-beta-alpha zinc fingers"/>
    <property type="match status" value="4"/>
</dbReference>
<keyword evidence="5 11" id="KW-0862">Zinc</keyword>
<keyword evidence="6" id="KW-0805">Transcription regulation</keyword>
<feature type="binding site" evidence="11">
    <location>
        <position position="16"/>
    </location>
    <ligand>
        <name>Zn(2+)</name>
        <dbReference type="ChEBI" id="CHEBI:29105"/>
    </ligand>
</feature>
<protein>
    <recommendedName>
        <fullName evidence="16">C2h2-type zn-finger protein</fullName>
    </recommendedName>
</protein>
<feature type="binding site" evidence="11">
    <location>
        <position position="69"/>
    </location>
    <ligand>
        <name>Zn(2+)</name>
        <dbReference type="ChEBI" id="CHEBI:29105"/>
    </ligand>
</feature>
<feature type="domain" description="C2H2-type" evidence="13">
    <location>
        <begin position="290"/>
        <end position="317"/>
    </location>
</feature>
<keyword evidence="9" id="KW-0539">Nucleus</keyword>
<dbReference type="Pfam" id="PF13912">
    <property type="entry name" value="zf-C2H2_6"/>
    <property type="match status" value="3"/>
</dbReference>
<dbReference type="InterPro" id="IPR050331">
    <property type="entry name" value="Zinc_finger"/>
</dbReference>
<dbReference type="SMART" id="SM00355">
    <property type="entry name" value="ZnF_C2H2"/>
    <property type="match status" value="9"/>
</dbReference>
<feature type="domain" description="C2H2-type" evidence="13">
    <location>
        <begin position="432"/>
        <end position="459"/>
    </location>
</feature>
<evidence type="ECO:0000313" key="15">
    <source>
        <dbReference type="EMBL" id="JAV22365.1"/>
    </source>
</evidence>
<evidence type="ECO:0000256" key="7">
    <source>
        <dbReference type="ARBA" id="ARBA00023125"/>
    </source>
</evidence>
<evidence type="ECO:0000256" key="10">
    <source>
        <dbReference type="PROSITE-ProRule" id="PRU00042"/>
    </source>
</evidence>
<dbReference type="PROSITE" id="PS51915">
    <property type="entry name" value="ZAD"/>
    <property type="match status" value="1"/>
</dbReference>
<evidence type="ECO:0000256" key="8">
    <source>
        <dbReference type="ARBA" id="ARBA00023163"/>
    </source>
</evidence>
<keyword evidence="3" id="KW-0677">Repeat</keyword>
<feature type="domain" description="C2H2-type" evidence="13">
    <location>
        <begin position="403"/>
        <end position="431"/>
    </location>
</feature>
<feature type="binding site" evidence="11">
    <location>
        <position position="72"/>
    </location>
    <ligand>
        <name>Zn(2+)</name>
        <dbReference type="ChEBI" id="CHEBI:29105"/>
    </ligand>
</feature>
<feature type="domain" description="C2H2-type" evidence="13">
    <location>
        <begin position="318"/>
        <end position="345"/>
    </location>
</feature>
<feature type="compositionally biased region" description="Acidic residues" evidence="12">
    <location>
        <begin position="110"/>
        <end position="119"/>
    </location>
</feature>
<keyword evidence="2 11" id="KW-0479">Metal-binding</keyword>
<dbReference type="PROSITE" id="PS00028">
    <property type="entry name" value="ZINC_FINGER_C2H2_1"/>
    <property type="match status" value="8"/>
</dbReference>
<dbReference type="GO" id="GO:0010468">
    <property type="term" value="P:regulation of gene expression"/>
    <property type="evidence" value="ECO:0007669"/>
    <property type="project" value="TreeGrafter"/>
</dbReference>
<organism evidence="15">
    <name type="scientific">Culex tarsalis</name>
    <name type="common">Encephalitis mosquito</name>
    <dbReference type="NCBI Taxonomy" id="7177"/>
    <lineage>
        <taxon>Eukaryota</taxon>
        <taxon>Metazoa</taxon>
        <taxon>Ecdysozoa</taxon>
        <taxon>Arthropoda</taxon>
        <taxon>Hexapoda</taxon>
        <taxon>Insecta</taxon>
        <taxon>Pterygota</taxon>
        <taxon>Neoptera</taxon>
        <taxon>Endopterygota</taxon>
        <taxon>Diptera</taxon>
        <taxon>Nematocera</taxon>
        <taxon>Culicoidea</taxon>
        <taxon>Culicidae</taxon>
        <taxon>Culicinae</taxon>
        <taxon>Culicini</taxon>
        <taxon>Culex</taxon>
        <taxon>Culex</taxon>
    </lineage>
</organism>
<dbReference type="InterPro" id="IPR013087">
    <property type="entry name" value="Znf_C2H2_type"/>
</dbReference>
<dbReference type="InterPro" id="IPR012934">
    <property type="entry name" value="Znf_AD"/>
</dbReference>
<dbReference type="GO" id="GO:0003677">
    <property type="term" value="F:DNA binding"/>
    <property type="evidence" value="ECO:0007669"/>
    <property type="project" value="UniProtKB-KW"/>
</dbReference>
<evidence type="ECO:0000259" key="14">
    <source>
        <dbReference type="PROSITE" id="PS51915"/>
    </source>
</evidence>
<proteinExistence type="predicted"/>
<dbReference type="SMART" id="SM00868">
    <property type="entry name" value="zf-AD"/>
    <property type="match status" value="1"/>
</dbReference>
<dbReference type="AlphaFoldDB" id="A0A1Q3F481"/>
<dbReference type="FunFam" id="3.30.160.60:FF:000478">
    <property type="entry name" value="Zinc finger protein 133"/>
    <property type="match status" value="1"/>
</dbReference>
<dbReference type="GO" id="GO:0032502">
    <property type="term" value="P:developmental process"/>
    <property type="evidence" value="ECO:0007669"/>
    <property type="project" value="UniProtKB-ARBA"/>
</dbReference>
<keyword evidence="7" id="KW-0238">DNA-binding</keyword>
<feature type="compositionally biased region" description="Basic and acidic residues" evidence="12">
    <location>
        <begin position="142"/>
        <end position="168"/>
    </location>
</feature>
<evidence type="ECO:0000256" key="6">
    <source>
        <dbReference type="ARBA" id="ARBA00023015"/>
    </source>
</evidence>
<dbReference type="GO" id="GO:0008270">
    <property type="term" value="F:zinc ion binding"/>
    <property type="evidence" value="ECO:0007669"/>
    <property type="project" value="UniProtKB-UniRule"/>
</dbReference>
<dbReference type="EMBL" id="GFDL01012680">
    <property type="protein sequence ID" value="JAV22365.1"/>
    <property type="molecule type" value="Transcribed_RNA"/>
</dbReference>
<dbReference type="FunFam" id="3.30.160.60:FF:000100">
    <property type="entry name" value="Zinc finger 45-like"/>
    <property type="match status" value="1"/>
</dbReference>
<feature type="domain" description="C2H2-type" evidence="13">
    <location>
        <begin position="235"/>
        <end position="263"/>
    </location>
</feature>
<evidence type="ECO:0000256" key="2">
    <source>
        <dbReference type="ARBA" id="ARBA00022723"/>
    </source>
</evidence>
<dbReference type="PANTHER" id="PTHR16515:SF49">
    <property type="entry name" value="GASTRULA ZINC FINGER PROTEIN XLCGF49.1-LIKE-RELATED"/>
    <property type="match status" value="1"/>
</dbReference>
<dbReference type="PROSITE" id="PS50157">
    <property type="entry name" value="ZINC_FINGER_C2H2_2"/>
    <property type="match status" value="7"/>
</dbReference>
<feature type="region of interest" description="Disordered" evidence="12">
    <location>
        <begin position="110"/>
        <end position="168"/>
    </location>
</feature>
<feature type="domain" description="C2H2-type" evidence="13">
    <location>
        <begin position="346"/>
        <end position="374"/>
    </location>
</feature>
<evidence type="ECO:0000256" key="9">
    <source>
        <dbReference type="ARBA" id="ARBA00023242"/>
    </source>
</evidence>
<dbReference type="FunFam" id="3.30.160.60:FF:001049">
    <property type="entry name" value="zinc finger protein 319"/>
    <property type="match status" value="1"/>
</dbReference>
<evidence type="ECO:0000256" key="1">
    <source>
        <dbReference type="ARBA" id="ARBA00004123"/>
    </source>
</evidence>
<dbReference type="PANTHER" id="PTHR16515">
    <property type="entry name" value="PR DOMAIN ZINC FINGER PROTEIN"/>
    <property type="match status" value="1"/>
</dbReference>
<feature type="domain" description="C2H2-type" evidence="13">
    <location>
        <begin position="375"/>
        <end position="402"/>
    </location>
</feature>
<dbReference type="Pfam" id="PF00096">
    <property type="entry name" value="zf-C2H2"/>
    <property type="match status" value="4"/>
</dbReference>
<reference evidence="15" key="1">
    <citation type="submission" date="2017-01" db="EMBL/GenBank/DDBJ databases">
        <title>A deep insight into the sialotranscriptome of adult male and female Cluex tarsalis mosquitoes.</title>
        <authorList>
            <person name="Ribeiro J.M."/>
            <person name="Moreira F."/>
            <person name="Bernard K.A."/>
            <person name="Calvo E."/>
        </authorList>
    </citation>
    <scope>NUCLEOTIDE SEQUENCE</scope>
    <source>
        <strain evidence="15">Kern County</strain>
        <tissue evidence="15">Salivary glands</tissue>
    </source>
</reference>
<name>A0A1Q3F481_CULTA</name>
<evidence type="ECO:0000256" key="4">
    <source>
        <dbReference type="ARBA" id="ARBA00022771"/>
    </source>
</evidence>
<keyword evidence="8" id="KW-0804">Transcription</keyword>
<evidence type="ECO:0000256" key="3">
    <source>
        <dbReference type="ARBA" id="ARBA00022737"/>
    </source>
</evidence>
<accession>A0A1Q3F481</accession>
<feature type="binding site" evidence="11">
    <location>
        <position position="13"/>
    </location>
    <ligand>
        <name>Zn(2+)</name>
        <dbReference type="ChEBI" id="CHEBI:29105"/>
    </ligand>
</feature>
<evidence type="ECO:0000259" key="13">
    <source>
        <dbReference type="PROSITE" id="PS50157"/>
    </source>
</evidence>
<evidence type="ECO:0008006" key="16">
    <source>
        <dbReference type="Google" id="ProtNLM"/>
    </source>
</evidence>
<sequence>MPFDLAADTTKLCRVCMTAKEGHRTDLYDAASFVSGQPSLYGMLKAVCAPVFAKSDDGNRPLGMPTKVCAVCRNATIAAFKLHQMCIDTERRLGELLVLKRELMEGLVGDDVENDDEVGDPLQNNKEASQERPSIPEEIPSEETKSQELQESNENTKDSRQNGENEETIKVEELNLVDDLVDDSCEDENEDFDTFEHQVPASADGKAKRICQICNETFNKAYLLMSHMTQKHQLYMCELCLETFGSLSWLIKHKAMRHKRRKVSECTICKETFPTRGAMFKHRITHVSTHKCSICGATNFSKAKLKLHMRRHMGDKQFACDSCPMRFYTKIELTLHTQTHTKIKNAICDICGSRFTRKESLKLHVQRVHDGYRPHECSLCGLKFSLRYQLKRHMYTHTGEKPYKCQLCPQSYAQTNDLVKHMARAHGLDKPYQCDRCDEGFRLMTDLRQHYRVHMQSTEGGAEQMEEVRFTTVALLRKAFAKDAKQPTEG</sequence>